<organism evidence="3 4">
    <name type="scientific">Alectoria fallacina</name>
    <dbReference type="NCBI Taxonomy" id="1903189"/>
    <lineage>
        <taxon>Eukaryota</taxon>
        <taxon>Fungi</taxon>
        <taxon>Dikarya</taxon>
        <taxon>Ascomycota</taxon>
        <taxon>Pezizomycotina</taxon>
        <taxon>Lecanoromycetes</taxon>
        <taxon>OSLEUM clade</taxon>
        <taxon>Lecanoromycetidae</taxon>
        <taxon>Lecanorales</taxon>
        <taxon>Lecanorineae</taxon>
        <taxon>Parmeliaceae</taxon>
        <taxon>Alectoria</taxon>
    </lineage>
</organism>
<keyword evidence="2" id="KW-1133">Transmembrane helix</keyword>
<accession>A0A8H3G263</accession>
<gene>
    <name evidence="3" type="ORF">ALECFALPRED_005501</name>
</gene>
<keyword evidence="2" id="KW-0472">Membrane</keyword>
<keyword evidence="2" id="KW-0812">Transmembrane</keyword>
<keyword evidence="4" id="KW-1185">Reference proteome</keyword>
<protein>
    <submittedName>
        <fullName evidence="3">Uncharacterized protein</fullName>
    </submittedName>
</protein>
<dbReference type="AlphaFoldDB" id="A0A8H3G263"/>
<evidence type="ECO:0000313" key="3">
    <source>
        <dbReference type="EMBL" id="CAF9933197.1"/>
    </source>
</evidence>
<feature type="transmembrane region" description="Helical" evidence="2">
    <location>
        <begin position="101"/>
        <end position="123"/>
    </location>
</feature>
<dbReference type="EMBL" id="CAJPDR010000349">
    <property type="protein sequence ID" value="CAF9933197.1"/>
    <property type="molecule type" value="Genomic_DNA"/>
</dbReference>
<evidence type="ECO:0000256" key="2">
    <source>
        <dbReference type="SAM" id="Phobius"/>
    </source>
</evidence>
<evidence type="ECO:0000313" key="4">
    <source>
        <dbReference type="Proteomes" id="UP000664203"/>
    </source>
</evidence>
<dbReference type="OrthoDB" id="3650217at2759"/>
<evidence type="ECO:0000256" key="1">
    <source>
        <dbReference type="SAM" id="MobiDB-lite"/>
    </source>
</evidence>
<reference evidence="3" key="1">
    <citation type="submission" date="2021-03" db="EMBL/GenBank/DDBJ databases">
        <authorList>
            <person name="Tagirdzhanova G."/>
        </authorList>
    </citation>
    <scope>NUCLEOTIDE SEQUENCE</scope>
</reference>
<sequence length="133" mass="13929">MPFQPALRPSLSPSLPLLTPLPRPAIIRRFHSPAHTHHRARRSTTDETTLASAKHKPSLSGPSLGHLLSELSATTPEMLRAGLRREGQTMEEGHRTLARKVAVGVVGVPLAFGGVVVGGVWVWGGGGGGGGGR</sequence>
<feature type="compositionally biased region" description="Basic residues" evidence="1">
    <location>
        <begin position="30"/>
        <end position="42"/>
    </location>
</feature>
<proteinExistence type="predicted"/>
<dbReference type="Proteomes" id="UP000664203">
    <property type="component" value="Unassembled WGS sequence"/>
</dbReference>
<feature type="region of interest" description="Disordered" evidence="1">
    <location>
        <begin position="30"/>
        <end position="64"/>
    </location>
</feature>
<name>A0A8H3G263_9LECA</name>
<comment type="caution">
    <text evidence="3">The sequence shown here is derived from an EMBL/GenBank/DDBJ whole genome shotgun (WGS) entry which is preliminary data.</text>
</comment>